<dbReference type="InterPro" id="IPR006842">
    <property type="entry name" value="Transposase_31"/>
</dbReference>
<evidence type="ECO:0000313" key="3">
    <source>
        <dbReference type="Proteomes" id="UP000019141"/>
    </source>
</evidence>
<reference evidence="2 3" key="1">
    <citation type="journal article" date="2014" name="Nature">
        <title>An environmental bacterial taxon with a large and distinct metabolic repertoire.</title>
        <authorList>
            <person name="Wilson M.C."/>
            <person name="Mori T."/>
            <person name="Ruckert C."/>
            <person name="Uria A.R."/>
            <person name="Helf M.J."/>
            <person name="Takada K."/>
            <person name="Gernert C."/>
            <person name="Steffens U.A."/>
            <person name="Heycke N."/>
            <person name="Schmitt S."/>
            <person name="Rinke C."/>
            <person name="Helfrich E.J."/>
            <person name="Brachmann A.O."/>
            <person name="Gurgui C."/>
            <person name="Wakimoto T."/>
            <person name="Kracht M."/>
            <person name="Crusemann M."/>
            <person name="Hentschel U."/>
            <person name="Abe I."/>
            <person name="Matsunaga S."/>
            <person name="Kalinowski J."/>
            <person name="Takeyama H."/>
            <person name="Piel J."/>
        </authorList>
    </citation>
    <scope>NUCLEOTIDE SEQUENCE [LARGE SCALE GENOMIC DNA]</scope>
    <source>
        <strain evidence="3">TSY1</strain>
    </source>
</reference>
<dbReference type="PANTHER" id="PTHR34611">
    <property type="match status" value="1"/>
</dbReference>
<name>W4LHA6_ENTF1</name>
<gene>
    <name evidence="2" type="ORF">ETSY1_23315</name>
</gene>
<keyword evidence="3" id="KW-1185">Reference proteome</keyword>
<evidence type="ECO:0000259" key="1">
    <source>
        <dbReference type="Pfam" id="PF04754"/>
    </source>
</evidence>
<dbReference type="GO" id="GO:0006310">
    <property type="term" value="P:DNA recombination"/>
    <property type="evidence" value="ECO:0007669"/>
    <property type="project" value="TreeGrafter"/>
</dbReference>
<dbReference type="HOGENOM" id="CLU_2269337_0_0_7"/>
<evidence type="ECO:0000313" key="2">
    <source>
        <dbReference type="EMBL" id="ETW97279.1"/>
    </source>
</evidence>
<dbReference type="InterPro" id="IPR051699">
    <property type="entry name" value="Rpn/YhgA-like_nuclease"/>
</dbReference>
<dbReference type="AlphaFoldDB" id="W4LHA6"/>
<feature type="non-terminal residue" evidence="2">
    <location>
        <position position="103"/>
    </location>
</feature>
<feature type="domain" description="Transposase (putative) YhgA-like" evidence="1">
    <location>
        <begin position="7"/>
        <end position="84"/>
    </location>
</feature>
<accession>W4LHA6</accession>
<sequence length="103" mass="11449">MAEEIQNPHDKLVHAVLGDVASATSFLQTHLPQRLSETLNWPTLQRLDASFIDEGLRGSEADLLWEVERVSGEDSVWLYVLLEQCAGEALDWSDPLGSISRAC</sequence>
<dbReference type="PANTHER" id="PTHR34611:SF2">
    <property type="entry name" value="INACTIVE RECOMBINATION-PROMOTING NUCLEASE-LIKE PROTEIN RPNE-RELATED"/>
    <property type="match status" value="1"/>
</dbReference>
<dbReference type="Proteomes" id="UP000019141">
    <property type="component" value="Unassembled WGS sequence"/>
</dbReference>
<organism evidence="2 3">
    <name type="scientific">Entotheonella factor</name>
    <dbReference type="NCBI Taxonomy" id="1429438"/>
    <lineage>
        <taxon>Bacteria</taxon>
        <taxon>Pseudomonadati</taxon>
        <taxon>Nitrospinota/Tectimicrobiota group</taxon>
        <taxon>Candidatus Tectimicrobiota</taxon>
        <taxon>Candidatus Entotheonellia</taxon>
        <taxon>Candidatus Entotheonellales</taxon>
        <taxon>Candidatus Entotheonellaceae</taxon>
        <taxon>Candidatus Entotheonella</taxon>
    </lineage>
</organism>
<protein>
    <recommendedName>
        <fullName evidence="1">Transposase (putative) YhgA-like domain-containing protein</fullName>
    </recommendedName>
</protein>
<proteinExistence type="predicted"/>
<dbReference type="EMBL" id="AZHW01000684">
    <property type="protein sequence ID" value="ETW97279.1"/>
    <property type="molecule type" value="Genomic_DNA"/>
</dbReference>
<comment type="caution">
    <text evidence="2">The sequence shown here is derived from an EMBL/GenBank/DDBJ whole genome shotgun (WGS) entry which is preliminary data.</text>
</comment>
<dbReference type="Pfam" id="PF04754">
    <property type="entry name" value="Transposase_31"/>
    <property type="match status" value="1"/>
</dbReference>
<dbReference type="GO" id="GO:1990238">
    <property type="term" value="F:double-stranded DNA endonuclease activity"/>
    <property type="evidence" value="ECO:0007669"/>
    <property type="project" value="TreeGrafter"/>
</dbReference>